<organism evidence="10 11">
    <name type="scientific">Serratia symbiotica</name>
    <dbReference type="NCBI Taxonomy" id="138074"/>
    <lineage>
        <taxon>Bacteria</taxon>
        <taxon>Pseudomonadati</taxon>
        <taxon>Pseudomonadota</taxon>
        <taxon>Gammaproteobacteria</taxon>
        <taxon>Enterobacterales</taxon>
        <taxon>Yersiniaceae</taxon>
        <taxon>Serratia</taxon>
    </lineage>
</organism>
<dbReference type="GO" id="GO:0005829">
    <property type="term" value="C:cytosol"/>
    <property type="evidence" value="ECO:0007669"/>
    <property type="project" value="TreeGrafter"/>
</dbReference>
<feature type="site" description="Important for substrate binding and specificity" evidence="8">
    <location>
        <position position="156"/>
    </location>
</feature>
<dbReference type="Pfam" id="PF00929">
    <property type="entry name" value="RNase_T"/>
    <property type="match status" value="1"/>
</dbReference>
<dbReference type="SMART" id="SM00479">
    <property type="entry name" value="EXOIII"/>
    <property type="match status" value="1"/>
</dbReference>
<keyword evidence="4 8" id="KW-0479">Metal-binding</keyword>
<protein>
    <recommendedName>
        <fullName evidence="8">Ribonuclease T</fullName>
        <ecNumber evidence="8">3.1.13.-</ecNumber>
    </recommendedName>
    <alternativeName>
        <fullName evidence="8">Exoribonuclease T</fullName>
        <shortName evidence="8">RNase T</shortName>
    </alternativeName>
</protein>
<comment type="similarity">
    <text evidence="8">Belongs to the RNase T family.</text>
</comment>
<feature type="binding site" evidence="8">
    <location>
        <position position="213"/>
    </location>
    <ligand>
        <name>Mg(2+)</name>
        <dbReference type="ChEBI" id="CHEBI:18420"/>
        <label>2</label>
        <note>catalytic</note>
    </ligand>
</feature>
<evidence type="ECO:0000256" key="7">
    <source>
        <dbReference type="ARBA" id="ARBA00022842"/>
    </source>
</evidence>
<dbReference type="GO" id="GO:0008033">
    <property type="term" value="P:tRNA processing"/>
    <property type="evidence" value="ECO:0007669"/>
    <property type="project" value="UniProtKB-KW"/>
</dbReference>
<feature type="binding site" evidence="8">
    <location>
        <position position="55"/>
    </location>
    <ligand>
        <name>Mg(2+)</name>
        <dbReference type="ChEBI" id="CHEBI:18420"/>
        <label>1</label>
        <note>catalytic</note>
    </ligand>
</feature>
<keyword evidence="6 8" id="KW-0269">Exonuclease</keyword>
<evidence type="ECO:0000313" key="11">
    <source>
        <dbReference type="Proteomes" id="UP000324392"/>
    </source>
</evidence>
<evidence type="ECO:0000256" key="6">
    <source>
        <dbReference type="ARBA" id="ARBA00022839"/>
    </source>
</evidence>
<feature type="site" description="Important for substrate binding and specificity" evidence="8">
    <location>
        <position position="61"/>
    </location>
</feature>
<dbReference type="CDD" id="cd06134">
    <property type="entry name" value="RNaseT"/>
    <property type="match status" value="1"/>
</dbReference>
<dbReference type="Gene3D" id="3.30.420.10">
    <property type="entry name" value="Ribonuclease H-like superfamily/Ribonuclease H"/>
    <property type="match status" value="1"/>
</dbReference>
<evidence type="ECO:0000256" key="1">
    <source>
        <dbReference type="ARBA" id="ARBA00011738"/>
    </source>
</evidence>
<sequence>MAAFFFYLGDKRLQPVAKFAIMRAASDEDKKLMAEKSDLNALSDRFRGFYPVVIDVETAGFNAKTDALLEIAAVTLKMDEGGWLQQDETLHFHVEPFEGANLQPEALAFNGIDPHNPLRGAVSEYDALHAIFKTVRAGIKHRGCNRAIIVAHNANFDHSFLMAAAERASLKRNPFHPFATFDTAALSGLVLGQTVLAKACTAAGMPFDSSQAHSALYDTEQTALLFCELVNRWKRLGGWPLTLGDLGG</sequence>
<dbReference type="GO" id="GO:0008408">
    <property type="term" value="F:3'-5' exonuclease activity"/>
    <property type="evidence" value="ECO:0007669"/>
    <property type="project" value="TreeGrafter"/>
</dbReference>
<dbReference type="GO" id="GO:0016896">
    <property type="term" value="F:RNA exonuclease activity, producing 5'-phosphomonoesters"/>
    <property type="evidence" value="ECO:0007669"/>
    <property type="project" value="UniProtKB-UniRule"/>
</dbReference>
<dbReference type="InterPro" id="IPR005987">
    <property type="entry name" value="RNase_T"/>
</dbReference>
<dbReference type="PANTHER" id="PTHR30231:SF2">
    <property type="entry name" value="RIBONUCLEASE T"/>
    <property type="match status" value="1"/>
</dbReference>
<gene>
    <name evidence="8 10" type="primary">rnt</name>
    <name evidence="10" type="ORF">SSYIS1_13000</name>
</gene>
<comment type="cofactor">
    <cofactor evidence="8">
        <name>Mg(2+)</name>
        <dbReference type="ChEBI" id="CHEBI:18420"/>
    </cofactor>
    <text evidence="8">Binds two Mg(2+) per subunit. The active form of the enzyme binds two Mg(2+) ions in its active site. The first Mg(2+) forms only one salt bridge with the protein.</text>
</comment>
<evidence type="ECO:0000256" key="2">
    <source>
        <dbReference type="ARBA" id="ARBA00022694"/>
    </source>
</evidence>
<feature type="binding site" evidence="8">
    <location>
        <position position="57"/>
    </location>
    <ligand>
        <name>Mg(2+)</name>
        <dbReference type="ChEBI" id="CHEBI:18420"/>
        <label>2</label>
        <note>catalytic</note>
    </ligand>
</feature>
<evidence type="ECO:0000313" key="10">
    <source>
        <dbReference type="EMBL" id="BBI91870.1"/>
    </source>
</evidence>
<dbReference type="EMBL" id="AP019531">
    <property type="protein sequence ID" value="BBI91870.1"/>
    <property type="molecule type" value="Genomic_DNA"/>
</dbReference>
<dbReference type="EC" id="3.1.13.-" evidence="8"/>
<comment type="function">
    <text evidence="8">Trims short 3' overhangs of a variety of RNA species, leaving a one or two nucleotide 3' overhang. Responsible for the end-turnover of tRNA: specifically removes the terminal AMP residue from uncharged tRNA (tRNA-C-C-A). Also appears to be involved in tRNA biosynthesis.</text>
</comment>
<feature type="site" description="Important for substrate binding and specificity" evidence="8">
    <location>
        <position position="109"/>
    </location>
</feature>
<dbReference type="AlphaFoldDB" id="A0A455VJY4"/>
<dbReference type="InterPro" id="IPR013520">
    <property type="entry name" value="Ribonucl_H"/>
</dbReference>
<evidence type="ECO:0000256" key="5">
    <source>
        <dbReference type="ARBA" id="ARBA00022801"/>
    </source>
</evidence>
<dbReference type="SUPFAM" id="SSF53098">
    <property type="entry name" value="Ribonuclease H-like"/>
    <property type="match status" value="1"/>
</dbReference>
<dbReference type="Proteomes" id="UP000324392">
    <property type="component" value="Chromosome"/>
</dbReference>
<dbReference type="NCBIfam" id="TIGR01298">
    <property type="entry name" value="RNaseT"/>
    <property type="match status" value="1"/>
</dbReference>
<evidence type="ECO:0000256" key="8">
    <source>
        <dbReference type="HAMAP-Rule" id="MF_00157"/>
    </source>
</evidence>
<feature type="binding site" evidence="8">
    <location>
        <position position="55"/>
    </location>
    <ligand>
        <name>Mg(2+)</name>
        <dbReference type="ChEBI" id="CHEBI:18420"/>
        <label>2</label>
        <note>catalytic</note>
    </ligand>
</feature>
<dbReference type="InterPro" id="IPR036397">
    <property type="entry name" value="RNaseH_sf"/>
</dbReference>
<feature type="domain" description="Exonuclease" evidence="9">
    <location>
        <begin position="50"/>
        <end position="235"/>
    </location>
</feature>
<dbReference type="GO" id="GO:0000287">
    <property type="term" value="F:magnesium ion binding"/>
    <property type="evidence" value="ECO:0007669"/>
    <property type="project" value="UniProtKB-UniRule"/>
</dbReference>
<accession>A0A455VJY4</accession>
<evidence type="ECO:0000259" key="9">
    <source>
        <dbReference type="SMART" id="SM00479"/>
    </source>
</evidence>
<dbReference type="InterPro" id="IPR012337">
    <property type="entry name" value="RNaseH-like_sf"/>
</dbReference>
<dbReference type="GO" id="GO:0045004">
    <property type="term" value="P:DNA replication proofreading"/>
    <property type="evidence" value="ECO:0007669"/>
    <property type="project" value="TreeGrafter"/>
</dbReference>
<name>A0A455VJY4_9GAMM</name>
<reference evidence="10 11" key="1">
    <citation type="submission" date="2019-03" db="EMBL/GenBank/DDBJ databases">
        <title>The genome sequence of Candidatus Serratia symbiotica strain IS.</title>
        <authorList>
            <person name="Nikoh N."/>
            <person name="Koga R."/>
            <person name="Oshima K."/>
            <person name="Hattori M."/>
            <person name="Fukatsu T."/>
        </authorList>
    </citation>
    <scope>NUCLEOTIDE SEQUENCE [LARGE SCALE GENOMIC DNA]</scope>
    <source>
        <strain evidence="10 11">IS</strain>
    </source>
</reference>
<keyword evidence="7 8" id="KW-0460">Magnesium</keyword>
<evidence type="ECO:0000256" key="3">
    <source>
        <dbReference type="ARBA" id="ARBA00022722"/>
    </source>
</evidence>
<feature type="active site" description="Proton donor/acceptor" evidence="8">
    <location>
        <position position="213"/>
    </location>
</feature>
<keyword evidence="2 8" id="KW-0819">tRNA processing</keyword>
<dbReference type="GO" id="GO:0003676">
    <property type="term" value="F:nucleic acid binding"/>
    <property type="evidence" value="ECO:0007669"/>
    <property type="project" value="InterPro"/>
</dbReference>
<evidence type="ECO:0000256" key="4">
    <source>
        <dbReference type="ARBA" id="ARBA00022723"/>
    </source>
</evidence>
<keyword evidence="5 8" id="KW-0378">Hydrolase</keyword>
<dbReference type="HAMAP" id="MF_00157">
    <property type="entry name" value="RNase_T"/>
    <property type="match status" value="1"/>
</dbReference>
<comment type="subunit">
    <text evidence="1 8">Homodimer.</text>
</comment>
<proteinExistence type="inferred from homology"/>
<keyword evidence="3 8" id="KW-0540">Nuclease</keyword>
<feature type="binding site" evidence="8">
    <location>
        <position position="218"/>
    </location>
    <ligand>
        <name>Mg(2+)</name>
        <dbReference type="ChEBI" id="CHEBI:18420"/>
        <label>2</label>
        <note>catalytic</note>
    </ligand>
</feature>
<feature type="site" description="Important for substrate binding and specificity" evidence="8">
    <location>
        <position position="178"/>
    </location>
</feature>
<dbReference type="FunFam" id="3.30.420.10:FF:000009">
    <property type="entry name" value="Ribonuclease T"/>
    <property type="match status" value="1"/>
</dbReference>
<dbReference type="PANTHER" id="PTHR30231">
    <property type="entry name" value="DNA POLYMERASE III SUBUNIT EPSILON"/>
    <property type="match status" value="1"/>
</dbReference>